<evidence type="ECO:0000313" key="10">
    <source>
        <dbReference type="EMBL" id="AWN21852.1"/>
    </source>
</evidence>
<evidence type="ECO:0000256" key="7">
    <source>
        <dbReference type="RuleBase" id="RU003792"/>
    </source>
</evidence>
<comment type="caution">
    <text evidence="4">Lacks conserved residue(s) required for the propagation of feature annotation.</text>
</comment>
<keyword evidence="2 4" id="KW-0819">tRNA processing</keyword>
<dbReference type="InterPro" id="IPR020095">
    <property type="entry name" value="PsdUridine_synth_TruA_C"/>
</dbReference>
<dbReference type="Pfam" id="PF01416">
    <property type="entry name" value="PseudoU_synth_1"/>
    <property type="match status" value="1"/>
</dbReference>
<feature type="binding site" evidence="4 6">
    <location>
        <position position="138"/>
    </location>
    <ligand>
        <name>substrate</name>
    </ligand>
</feature>
<evidence type="ECO:0000256" key="5">
    <source>
        <dbReference type="PIRSR" id="PIRSR001430-1"/>
    </source>
</evidence>
<evidence type="ECO:0000256" key="8">
    <source>
        <dbReference type="SAM" id="MobiDB-lite"/>
    </source>
</evidence>
<dbReference type="FunFam" id="3.30.70.580:FF:000001">
    <property type="entry name" value="tRNA pseudouridine synthase A"/>
    <property type="match status" value="1"/>
</dbReference>
<keyword evidence="3 4" id="KW-0413">Isomerase</keyword>
<accession>A0A2Z3JA29</accession>
<dbReference type="PANTHER" id="PTHR11142:SF0">
    <property type="entry name" value="TRNA PSEUDOURIDINE SYNTHASE-LIKE 1"/>
    <property type="match status" value="1"/>
</dbReference>
<comment type="similarity">
    <text evidence="1 4 7">Belongs to the tRNA pseudouridine synthase TruA family.</text>
</comment>
<dbReference type="CDD" id="cd02570">
    <property type="entry name" value="PseudoU_synth_EcTruA"/>
    <property type="match status" value="1"/>
</dbReference>
<dbReference type="PANTHER" id="PTHR11142">
    <property type="entry name" value="PSEUDOURIDYLATE SYNTHASE"/>
    <property type="match status" value="1"/>
</dbReference>
<comment type="catalytic activity">
    <reaction evidence="4 7">
        <text>uridine(38/39/40) in tRNA = pseudouridine(38/39/40) in tRNA</text>
        <dbReference type="Rhea" id="RHEA:22376"/>
        <dbReference type="Rhea" id="RHEA-COMP:10085"/>
        <dbReference type="Rhea" id="RHEA-COMP:10087"/>
        <dbReference type="ChEBI" id="CHEBI:65314"/>
        <dbReference type="ChEBI" id="CHEBI:65315"/>
        <dbReference type="EC" id="5.4.99.12"/>
    </reaction>
</comment>
<feature type="compositionally biased region" description="Low complexity" evidence="8">
    <location>
        <begin position="1"/>
        <end position="15"/>
    </location>
</feature>
<dbReference type="RefSeq" id="WP_109824416.1">
    <property type="nucleotide sequence ID" value="NZ_CP029494.1"/>
</dbReference>
<dbReference type="InterPro" id="IPR020097">
    <property type="entry name" value="PsdUridine_synth_TruA_a/b_dom"/>
</dbReference>
<keyword evidence="11" id="KW-1185">Reference proteome</keyword>
<dbReference type="KEGG" id="dez:DKM44_00220"/>
<dbReference type="Proteomes" id="UP000245368">
    <property type="component" value="Chromosome"/>
</dbReference>
<sequence length="285" mass="31010">MFGESAGGEQSAAGQRYRPPEGFGRWRLELSWNGAGFVGWQSQPGQRSVQDSLWAALQALATAPEDVARPVAAGRTDAGVHAEAMTTHVDVRAGQLRPPPHRLARAINAHLPPDVAVTRFSPAAPGFHARFSCLQRAYVYRVVRAEQRLPLWEGRALRRSGPLDVTAMRLAAASLLGEHDFAAFATQEERQTVRRLDRLEIVEDGPLLEFQVAGESFLRHMVRGLIGTLLRVGEGQQRPEAVVGILASRQRSQAGANVPAHGLYFSGAVYSDTPMLPEASTKNPV</sequence>
<dbReference type="GO" id="GO:0160147">
    <property type="term" value="F:tRNA pseudouridine(38-40) synthase activity"/>
    <property type="evidence" value="ECO:0007669"/>
    <property type="project" value="UniProtKB-EC"/>
</dbReference>
<feature type="region of interest" description="Disordered" evidence="8">
    <location>
        <begin position="1"/>
        <end position="20"/>
    </location>
</feature>
<feature type="domain" description="Pseudouridine synthase I TruA alpha/beta" evidence="9">
    <location>
        <begin position="171"/>
        <end position="270"/>
    </location>
</feature>
<comment type="function">
    <text evidence="4">Formation of pseudouridine at positions 38, 39 and 40 in the anticodon stem and loop of transfer RNAs.</text>
</comment>
<evidence type="ECO:0000256" key="3">
    <source>
        <dbReference type="ARBA" id="ARBA00023235"/>
    </source>
</evidence>
<protein>
    <recommendedName>
        <fullName evidence="4">tRNA pseudouridine synthase A</fullName>
        <ecNumber evidence="4">5.4.99.12</ecNumber>
    </recommendedName>
    <alternativeName>
        <fullName evidence="4">tRNA pseudouridine(38-40) synthase</fullName>
    </alternativeName>
    <alternativeName>
        <fullName evidence="4">tRNA pseudouridylate synthase I</fullName>
    </alternativeName>
    <alternativeName>
        <fullName evidence="4">tRNA-uridine isomerase I</fullName>
    </alternativeName>
</protein>
<dbReference type="OrthoDB" id="9811823at2"/>
<dbReference type="InterPro" id="IPR020103">
    <property type="entry name" value="PsdUridine_synth_cat_dom_sf"/>
</dbReference>
<reference evidence="10 11" key="1">
    <citation type="submission" date="2018-05" db="EMBL/GenBank/DDBJ databases">
        <title>Complete Genome Sequence of Deinococcus sp. strain 17bor-2.</title>
        <authorList>
            <person name="Srinivasan S."/>
        </authorList>
    </citation>
    <scope>NUCLEOTIDE SEQUENCE [LARGE SCALE GENOMIC DNA]</scope>
    <source>
        <strain evidence="10 11">17bor-2</strain>
    </source>
</reference>
<dbReference type="NCBIfam" id="TIGR00071">
    <property type="entry name" value="hisT_truA"/>
    <property type="match status" value="1"/>
</dbReference>
<evidence type="ECO:0000259" key="9">
    <source>
        <dbReference type="Pfam" id="PF01416"/>
    </source>
</evidence>
<proteinExistence type="inferred from homology"/>
<organism evidence="10 11">
    <name type="scientific">Deinococcus irradiatisoli</name>
    <dbReference type="NCBI Taxonomy" id="2202254"/>
    <lineage>
        <taxon>Bacteria</taxon>
        <taxon>Thermotogati</taxon>
        <taxon>Deinococcota</taxon>
        <taxon>Deinococci</taxon>
        <taxon>Deinococcales</taxon>
        <taxon>Deinococcaceae</taxon>
        <taxon>Deinococcus</taxon>
    </lineage>
</organism>
<dbReference type="EC" id="5.4.99.12" evidence="4"/>
<dbReference type="Gene3D" id="3.30.70.660">
    <property type="entry name" value="Pseudouridine synthase I, catalytic domain, C-terminal subdomain"/>
    <property type="match status" value="1"/>
</dbReference>
<dbReference type="GO" id="GO:0003723">
    <property type="term" value="F:RNA binding"/>
    <property type="evidence" value="ECO:0007669"/>
    <property type="project" value="InterPro"/>
</dbReference>
<dbReference type="GO" id="GO:0031119">
    <property type="term" value="P:tRNA pseudouridine synthesis"/>
    <property type="evidence" value="ECO:0007669"/>
    <property type="project" value="UniProtKB-UniRule"/>
</dbReference>
<evidence type="ECO:0000256" key="4">
    <source>
        <dbReference type="HAMAP-Rule" id="MF_00171"/>
    </source>
</evidence>
<evidence type="ECO:0000256" key="6">
    <source>
        <dbReference type="PIRSR" id="PIRSR001430-2"/>
    </source>
</evidence>
<dbReference type="AlphaFoldDB" id="A0A2Z3JA29"/>
<dbReference type="InterPro" id="IPR001406">
    <property type="entry name" value="PsdUridine_synth_TruA"/>
</dbReference>
<evidence type="ECO:0000313" key="11">
    <source>
        <dbReference type="Proteomes" id="UP000245368"/>
    </source>
</evidence>
<dbReference type="HAMAP" id="MF_00171">
    <property type="entry name" value="TruA"/>
    <property type="match status" value="1"/>
</dbReference>
<dbReference type="EMBL" id="CP029494">
    <property type="protein sequence ID" value="AWN21852.1"/>
    <property type="molecule type" value="Genomic_DNA"/>
</dbReference>
<evidence type="ECO:0000256" key="2">
    <source>
        <dbReference type="ARBA" id="ARBA00022694"/>
    </source>
</evidence>
<gene>
    <name evidence="4" type="primary">truA</name>
    <name evidence="10" type="ORF">DKM44_00220</name>
</gene>
<dbReference type="InterPro" id="IPR020094">
    <property type="entry name" value="TruA/RsuA/RluB/E/F_N"/>
</dbReference>
<dbReference type="SUPFAM" id="SSF55120">
    <property type="entry name" value="Pseudouridine synthase"/>
    <property type="match status" value="1"/>
</dbReference>
<name>A0A2Z3JA29_9DEIO</name>
<evidence type="ECO:0000256" key="1">
    <source>
        <dbReference type="ARBA" id="ARBA00009375"/>
    </source>
</evidence>
<feature type="active site" description="Nucleophile" evidence="4 5">
    <location>
        <position position="77"/>
    </location>
</feature>
<dbReference type="PIRSF" id="PIRSF001430">
    <property type="entry name" value="tRNA_psdUrid_synth"/>
    <property type="match status" value="1"/>
</dbReference>
<comment type="subunit">
    <text evidence="4">Homodimer.</text>
</comment>
<dbReference type="Gene3D" id="3.30.70.580">
    <property type="entry name" value="Pseudouridine synthase I, catalytic domain, N-terminal subdomain"/>
    <property type="match status" value="1"/>
</dbReference>